<reference evidence="1" key="1">
    <citation type="journal article" date="2020" name="Cell">
        <title>Large-Scale Comparative Analyses of Tick Genomes Elucidate Their Genetic Diversity and Vector Capacities.</title>
        <authorList>
            <consortium name="Tick Genome and Microbiome Consortium (TIGMIC)"/>
            <person name="Jia N."/>
            <person name="Wang J."/>
            <person name="Shi W."/>
            <person name="Du L."/>
            <person name="Sun Y."/>
            <person name="Zhan W."/>
            <person name="Jiang J.F."/>
            <person name="Wang Q."/>
            <person name="Zhang B."/>
            <person name="Ji P."/>
            <person name="Bell-Sakyi L."/>
            <person name="Cui X.M."/>
            <person name="Yuan T.T."/>
            <person name="Jiang B.G."/>
            <person name="Yang W.F."/>
            <person name="Lam T.T."/>
            <person name="Chang Q.C."/>
            <person name="Ding S.J."/>
            <person name="Wang X.J."/>
            <person name="Zhu J.G."/>
            <person name="Ruan X.D."/>
            <person name="Zhao L."/>
            <person name="Wei J.T."/>
            <person name="Ye R.Z."/>
            <person name="Que T.C."/>
            <person name="Du C.H."/>
            <person name="Zhou Y.H."/>
            <person name="Cheng J.X."/>
            <person name="Dai P.F."/>
            <person name="Guo W.B."/>
            <person name="Han X.H."/>
            <person name="Huang E.J."/>
            <person name="Li L.F."/>
            <person name="Wei W."/>
            <person name="Gao Y.C."/>
            <person name="Liu J.Z."/>
            <person name="Shao H.Z."/>
            <person name="Wang X."/>
            <person name="Wang C.C."/>
            <person name="Yang T.C."/>
            <person name="Huo Q.B."/>
            <person name="Li W."/>
            <person name="Chen H.Y."/>
            <person name="Chen S.E."/>
            <person name="Zhou L.G."/>
            <person name="Ni X.B."/>
            <person name="Tian J.H."/>
            <person name="Sheng Y."/>
            <person name="Liu T."/>
            <person name="Pan Y.S."/>
            <person name="Xia L.Y."/>
            <person name="Li J."/>
            <person name="Zhao F."/>
            <person name="Cao W.C."/>
        </authorList>
    </citation>
    <scope>NUCLEOTIDE SEQUENCE</scope>
    <source>
        <strain evidence="1">Rmic-2018</strain>
    </source>
</reference>
<organism evidence="1 2">
    <name type="scientific">Rhipicephalus microplus</name>
    <name type="common">Cattle tick</name>
    <name type="synonym">Boophilus microplus</name>
    <dbReference type="NCBI Taxonomy" id="6941"/>
    <lineage>
        <taxon>Eukaryota</taxon>
        <taxon>Metazoa</taxon>
        <taxon>Ecdysozoa</taxon>
        <taxon>Arthropoda</taxon>
        <taxon>Chelicerata</taxon>
        <taxon>Arachnida</taxon>
        <taxon>Acari</taxon>
        <taxon>Parasitiformes</taxon>
        <taxon>Ixodida</taxon>
        <taxon>Ixodoidea</taxon>
        <taxon>Ixodidae</taxon>
        <taxon>Rhipicephalinae</taxon>
        <taxon>Rhipicephalus</taxon>
        <taxon>Boophilus</taxon>
    </lineage>
</organism>
<gene>
    <name evidence="1" type="ORF">HPB51_004810</name>
</gene>
<protein>
    <recommendedName>
        <fullName evidence="3">Tick transposon</fullName>
    </recommendedName>
</protein>
<sequence>MIMNALSMHYACQLKIVKPAYHGRLQHERNKTNAIRRAYITALCLFESASTTRLLQLGIHNTLGEIAEAQRTAQLERLSMAKAGRRILEDLGIGCLSEAEVKLPVSEEVRCQIRTDAILKSKNFDHNKGRRVARARAIIDRHANDAHAKYVNTDQYQQNAWQWSSRGRLRAIRTAESVKNSRAEQEKKAAIALAIADTACHTVLSDSRQAV</sequence>
<evidence type="ECO:0000313" key="2">
    <source>
        <dbReference type="Proteomes" id="UP000821866"/>
    </source>
</evidence>
<evidence type="ECO:0000313" key="1">
    <source>
        <dbReference type="EMBL" id="KAH8029805.1"/>
    </source>
</evidence>
<proteinExistence type="predicted"/>
<name>A0A9J6E6V7_RHIMP</name>
<accession>A0A9J6E6V7</accession>
<reference evidence="1" key="2">
    <citation type="submission" date="2021-09" db="EMBL/GenBank/DDBJ databases">
        <authorList>
            <person name="Jia N."/>
            <person name="Wang J."/>
            <person name="Shi W."/>
            <person name="Du L."/>
            <person name="Sun Y."/>
            <person name="Zhan W."/>
            <person name="Jiang J."/>
            <person name="Wang Q."/>
            <person name="Zhang B."/>
            <person name="Ji P."/>
            <person name="Sakyi L.B."/>
            <person name="Cui X."/>
            <person name="Yuan T."/>
            <person name="Jiang B."/>
            <person name="Yang W."/>
            <person name="Lam T.T.-Y."/>
            <person name="Chang Q."/>
            <person name="Ding S."/>
            <person name="Wang X."/>
            <person name="Zhu J."/>
            <person name="Ruan X."/>
            <person name="Zhao L."/>
            <person name="Wei J."/>
            <person name="Que T."/>
            <person name="Du C."/>
            <person name="Cheng J."/>
            <person name="Dai P."/>
            <person name="Han X."/>
            <person name="Huang E."/>
            <person name="Gao Y."/>
            <person name="Liu J."/>
            <person name="Shao H."/>
            <person name="Ye R."/>
            <person name="Li L."/>
            <person name="Wei W."/>
            <person name="Wang X."/>
            <person name="Wang C."/>
            <person name="Huo Q."/>
            <person name="Li W."/>
            <person name="Guo W."/>
            <person name="Chen H."/>
            <person name="Chen S."/>
            <person name="Zhou L."/>
            <person name="Zhou L."/>
            <person name="Ni X."/>
            <person name="Tian J."/>
            <person name="Zhou Y."/>
            <person name="Sheng Y."/>
            <person name="Liu T."/>
            <person name="Pan Y."/>
            <person name="Xia L."/>
            <person name="Li J."/>
            <person name="Zhao F."/>
            <person name="Cao W."/>
        </authorList>
    </citation>
    <scope>NUCLEOTIDE SEQUENCE</scope>
    <source>
        <strain evidence="1">Rmic-2018</strain>
        <tissue evidence="1">Larvae</tissue>
    </source>
</reference>
<evidence type="ECO:0008006" key="3">
    <source>
        <dbReference type="Google" id="ProtNLM"/>
    </source>
</evidence>
<dbReference type="Proteomes" id="UP000821866">
    <property type="component" value="Chromosome 3"/>
</dbReference>
<dbReference type="AlphaFoldDB" id="A0A9J6E6V7"/>
<comment type="caution">
    <text evidence="1">The sequence shown here is derived from an EMBL/GenBank/DDBJ whole genome shotgun (WGS) entry which is preliminary data.</text>
</comment>
<keyword evidence="2" id="KW-1185">Reference proteome</keyword>
<dbReference type="EMBL" id="JABSTU010000005">
    <property type="protein sequence ID" value="KAH8029805.1"/>
    <property type="molecule type" value="Genomic_DNA"/>
</dbReference>